<keyword evidence="3" id="KW-1185">Reference proteome</keyword>
<dbReference type="Gene3D" id="1.20.1290.10">
    <property type="entry name" value="AhpD-like"/>
    <property type="match status" value="1"/>
</dbReference>
<dbReference type="PANTHER" id="PTHR35446">
    <property type="entry name" value="SI:CH211-175M2.5"/>
    <property type="match status" value="1"/>
</dbReference>
<proteinExistence type="predicted"/>
<gene>
    <name evidence="2" type="ORF">B0F88_11177</name>
</gene>
<dbReference type="EMBL" id="PTIY01000011">
    <property type="protein sequence ID" value="PPK68669.1"/>
    <property type="molecule type" value="Genomic_DNA"/>
</dbReference>
<dbReference type="RefSeq" id="WP_104424504.1">
    <property type="nucleotide sequence ID" value="NZ_PTIY01000011.1"/>
</dbReference>
<accession>A0A2S6GTZ8</accession>
<evidence type="ECO:0000313" key="2">
    <source>
        <dbReference type="EMBL" id="PPK68669.1"/>
    </source>
</evidence>
<dbReference type="GO" id="GO:0051920">
    <property type="term" value="F:peroxiredoxin activity"/>
    <property type="evidence" value="ECO:0007669"/>
    <property type="project" value="InterPro"/>
</dbReference>
<evidence type="ECO:0000313" key="3">
    <source>
        <dbReference type="Proteomes" id="UP000238071"/>
    </source>
</evidence>
<dbReference type="OrthoDB" id="9808310at2"/>
<evidence type="ECO:0000259" key="1">
    <source>
        <dbReference type="Pfam" id="PF02627"/>
    </source>
</evidence>
<dbReference type="Pfam" id="PF02627">
    <property type="entry name" value="CMD"/>
    <property type="match status" value="1"/>
</dbReference>
<sequence length="192" mass="20680">MSQFNIYSIPKAPLAAQSLLEGAQQNYGFVPNLLGGLAESPTVLQAYLNLGAILDKTSLTPVERQVVLLSASIENHCAYCVAAHSIIAKHMVKADAAMVNALREQQPLPDKKLDALATFTRAVVKQRGMVVGKALDSFIAAGYSRAQVLEVVLGVTMKTLSNYANHIMHTPLDAQFQAEAWEEPAQCGKQCA</sequence>
<dbReference type="AlphaFoldDB" id="A0A2S6GTZ8"/>
<dbReference type="Proteomes" id="UP000238071">
    <property type="component" value="Unassembled WGS sequence"/>
</dbReference>
<reference evidence="2 3" key="1">
    <citation type="submission" date="2018-02" db="EMBL/GenBank/DDBJ databases">
        <title>Subsurface microbial communities from deep shales in Ohio and West Virginia, USA.</title>
        <authorList>
            <person name="Wrighton K."/>
        </authorList>
    </citation>
    <scope>NUCLEOTIDE SEQUENCE [LARGE SCALE GENOMIC DNA]</scope>
    <source>
        <strain evidence="2 3">OWC-G53F</strain>
    </source>
</reference>
<dbReference type="InterPro" id="IPR029032">
    <property type="entry name" value="AhpD-like"/>
</dbReference>
<dbReference type="SUPFAM" id="SSF69118">
    <property type="entry name" value="AhpD-like"/>
    <property type="match status" value="1"/>
</dbReference>
<comment type="caution">
    <text evidence="2">The sequence shown here is derived from an EMBL/GenBank/DDBJ whole genome shotgun (WGS) entry which is preliminary data.</text>
</comment>
<organism evidence="2 3">
    <name type="scientific">Methylobacter tundripaludum</name>
    <dbReference type="NCBI Taxonomy" id="173365"/>
    <lineage>
        <taxon>Bacteria</taxon>
        <taxon>Pseudomonadati</taxon>
        <taxon>Pseudomonadota</taxon>
        <taxon>Gammaproteobacteria</taxon>
        <taxon>Methylococcales</taxon>
        <taxon>Methylococcaceae</taxon>
        <taxon>Methylobacter</taxon>
    </lineage>
</organism>
<keyword evidence="2" id="KW-0575">Peroxidase</keyword>
<protein>
    <submittedName>
        <fullName evidence="2">Putative peroxidase-related enzyme</fullName>
    </submittedName>
</protein>
<dbReference type="PANTHER" id="PTHR35446:SF3">
    <property type="entry name" value="CMD DOMAIN-CONTAINING PROTEIN"/>
    <property type="match status" value="1"/>
</dbReference>
<keyword evidence="2" id="KW-0560">Oxidoreductase</keyword>
<feature type="domain" description="Carboxymuconolactone decarboxylase-like" evidence="1">
    <location>
        <begin position="41"/>
        <end position="100"/>
    </location>
</feature>
<dbReference type="InterPro" id="IPR003779">
    <property type="entry name" value="CMD-like"/>
</dbReference>
<name>A0A2S6GTZ8_9GAMM</name>